<feature type="compositionally biased region" description="Basic and acidic residues" evidence="2">
    <location>
        <begin position="371"/>
        <end position="386"/>
    </location>
</feature>
<evidence type="ECO:0000259" key="3">
    <source>
        <dbReference type="Pfam" id="PF03184"/>
    </source>
</evidence>
<dbReference type="GO" id="GO:0003677">
    <property type="term" value="F:DNA binding"/>
    <property type="evidence" value="ECO:0007669"/>
    <property type="project" value="InterPro"/>
</dbReference>
<feature type="compositionally biased region" description="Basic residues" evidence="2">
    <location>
        <begin position="1"/>
        <end position="10"/>
    </location>
</feature>
<dbReference type="Proteomes" id="UP000466442">
    <property type="component" value="Unassembled WGS sequence"/>
</dbReference>
<feature type="domain" description="HTH psq-type" evidence="4">
    <location>
        <begin position="16"/>
        <end position="56"/>
    </location>
</feature>
<comment type="caution">
    <text evidence="5">The sequence shown here is derived from an EMBL/GenBank/DDBJ whole genome shotgun (WGS) entry which is preliminary data.</text>
</comment>
<evidence type="ECO:0000256" key="2">
    <source>
        <dbReference type="SAM" id="MobiDB-lite"/>
    </source>
</evidence>
<feature type="compositionally biased region" description="Acidic residues" evidence="2">
    <location>
        <begin position="404"/>
        <end position="420"/>
    </location>
</feature>
<feature type="region of interest" description="Disordered" evidence="2">
    <location>
        <begin position="355"/>
        <end position="420"/>
    </location>
</feature>
<evidence type="ECO:0000313" key="5">
    <source>
        <dbReference type="EMBL" id="KAF6199408.1"/>
    </source>
</evidence>
<feature type="domain" description="DDE-1" evidence="3">
    <location>
        <begin position="57"/>
        <end position="133"/>
    </location>
</feature>
<feature type="region of interest" description="Disordered" evidence="2">
    <location>
        <begin position="199"/>
        <end position="279"/>
    </location>
</feature>
<evidence type="ECO:0000313" key="6">
    <source>
        <dbReference type="Proteomes" id="UP000466442"/>
    </source>
</evidence>
<dbReference type="Pfam" id="PF03184">
    <property type="entry name" value="DDE_1"/>
    <property type="match status" value="1"/>
</dbReference>
<accession>A0A6A4J387</accession>
<dbReference type="GO" id="GO:0005634">
    <property type="term" value="C:nucleus"/>
    <property type="evidence" value="ECO:0007669"/>
    <property type="project" value="UniProtKB-SubCell"/>
</dbReference>
<protein>
    <submittedName>
        <fullName evidence="5">Uncharacterized protein</fullName>
    </submittedName>
</protein>
<gene>
    <name evidence="5" type="ORF">GE061_007434</name>
</gene>
<feature type="compositionally biased region" description="Low complexity" evidence="2">
    <location>
        <begin position="235"/>
        <end position="250"/>
    </location>
</feature>
<proteinExistence type="predicted"/>
<evidence type="ECO:0000256" key="1">
    <source>
        <dbReference type="ARBA" id="ARBA00004123"/>
    </source>
</evidence>
<dbReference type="InterPro" id="IPR004875">
    <property type="entry name" value="DDE_SF_endonuclease_dom"/>
</dbReference>
<feature type="region of interest" description="Disordered" evidence="2">
    <location>
        <begin position="1"/>
        <end position="21"/>
    </location>
</feature>
<sequence>MVRHYQRKKPPPSYSQEDMEKARSAVRRGLLTLAAAARVFHIPYPTLFKRYNKQRGQKTVKENIVILKMPPQSSHLLQPMDVAVFAPLKQDWDQKLIIWQRNHYGQKLPKDTFSKLVSDVWKNAPTQNIESGFRKCGIFPFNSKVIRDDKYDPSALKRWKLSQSTVANLQLAPGESTTPRNSQLLSDAEMDHFSDPFPATFPYDLEELNPSEHVPGLFEPPPEPSTSRGFVSENLSSLSLSSPGLLQSPSEALTPQQPPLFEPSPEPSTSRGFVSKNLSPPSLTSALTLQHADLAQSINLPSSGESLHGGTVSFEHLLLEKLKQTVSVKSGRRRICVGAEVITSKEVIARKIEEENERENKLKKKSSGKKKNVDENNNDKKKDQSKNKQRKVKSKKQGSKAEYGNEESEEDDFNPESSDDDFNIEQEIQDVEAETIFLASVQNRRPALNDWVLVKFPLKKGNKMYVGQISGIDPCLEVRFARKKRGVEVFCWPQAEDISMLPKPEKIVDLNLAVLQLHATAVSSFTVDFYQL</sequence>
<name>A0A6A4J387_APOLU</name>
<organism evidence="5 6">
    <name type="scientific">Apolygus lucorum</name>
    <name type="common">Small green plant bug</name>
    <name type="synonym">Lygocoris lucorum</name>
    <dbReference type="NCBI Taxonomy" id="248454"/>
    <lineage>
        <taxon>Eukaryota</taxon>
        <taxon>Metazoa</taxon>
        <taxon>Ecdysozoa</taxon>
        <taxon>Arthropoda</taxon>
        <taxon>Hexapoda</taxon>
        <taxon>Insecta</taxon>
        <taxon>Pterygota</taxon>
        <taxon>Neoptera</taxon>
        <taxon>Paraneoptera</taxon>
        <taxon>Hemiptera</taxon>
        <taxon>Heteroptera</taxon>
        <taxon>Panheteroptera</taxon>
        <taxon>Cimicomorpha</taxon>
        <taxon>Miridae</taxon>
        <taxon>Mirini</taxon>
        <taxon>Apolygus</taxon>
    </lineage>
</organism>
<dbReference type="Pfam" id="PF05225">
    <property type="entry name" value="HTH_psq"/>
    <property type="match status" value="1"/>
</dbReference>
<dbReference type="EMBL" id="WIXP02000015">
    <property type="protein sequence ID" value="KAF6199408.1"/>
    <property type="molecule type" value="Genomic_DNA"/>
</dbReference>
<comment type="subcellular location">
    <subcellularLocation>
        <location evidence="1">Nucleus</location>
    </subcellularLocation>
</comment>
<dbReference type="SUPFAM" id="SSF46689">
    <property type="entry name" value="Homeodomain-like"/>
    <property type="match status" value="1"/>
</dbReference>
<reference evidence="5" key="1">
    <citation type="journal article" date="2021" name="Mol. Ecol. Resour.">
        <title>Apolygus lucorum genome provides insights into omnivorousness and mesophyll feeding.</title>
        <authorList>
            <person name="Liu Y."/>
            <person name="Liu H."/>
            <person name="Wang H."/>
            <person name="Huang T."/>
            <person name="Liu B."/>
            <person name="Yang B."/>
            <person name="Yin L."/>
            <person name="Li B."/>
            <person name="Zhang Y."/>
            <person name="Zhang S."/>
            <person name="Jiang F."/>
            <person name="Zhang X."/>
            <person name="Ren Y."/>
            <person name="Wang B."/>
            <person name="Wang S."/>
            <person name="Lu Y."/>
            <person name="Wu K."/>
            <person name="Fan W."/>
            <person name="Wang G."/>
        </authorList>
    </citation>
    <scope>NUCLEOTIDE SEQUENCE</scope>
    <source>
        <strain evidence="5">12Hb</strain>
    </source>
</reference>
<dbReference type="OrthoDB" id="6629014at2759"/>
<dbReference type="InterPro" id="IPR009057">
    <property type="entry name" value="Homeodomain-like_sf"/>
</dbReference>
<keyword evidence="6" id="KW-1185">Reference proteome</keyword>
<feature type="compositionally biased region" description="Basic residues" evidence="2">
    <location>
        <begin position="387"/>
        <end position="398"/>
    </location>
</feature>
<dbReference type="Gene3D" id="1.10.10.60">
    <property type="entry name" value="Homeodomain-like"/>
    <property type="match status" value="1"/>
</dbReference>
<dbReference type="InterPro" id="IPR007889">
    <property type="entry name" value="HTH_Psq"/>
</dbReference>
<feature type="compositionally biased region" description="Basic residues" evidence="2">
    <location>
        <begin position="361"/>
        <end position="370"/>
    </location>
</feature>
<dbReference type="AlphaFoldDB" id="A0A6A4J387"/>
<feature type="compositionally biased region" description="Pro residues" evidence="2">
    <location>
        <begin position="256"/>
        <end position="266"/>
    </location>
</feature>
<evidence type="ECO:0000259" key="4">
    <source>
        <dbReference type="Pfam" id="PF05225"/>
    </source>
</evidence>